<evidence type="ECO:0000256" key="3">
    <source>
        <dbReference type="ARBA" id="ARBA00022475"/>
    </source>
</evidence>
<dbReference type="PROSITE" id="PS51106">
    <property type="entry name" value="PTS_EIIC_TYPE_4"/>
    <property type="match status" value="1"/>
</dbReference>
<accession>A0ABV0EPM5</accession>
<feature type="transmembrane region" description="Helical" evidence="9">
    <location>
        <begin position="150"/>
        <end position="172"/>
    </location>
</feature>
<keyword evidence="8 9" id="KW-0472">Membrane</keyword>
<evidence type="ECO:0000256" key="8">
    <source>
        <dbReference type="ARBA" id="ARBA00023136"/>
    </source>
</evidence>
<evidence type="ECO:0000256" key="9">
    <source>
        <dbReference type="SAM" id="Phobius"/>
    </source>
</evidence>
<keyword evidence="5" id="KW-0598">Phosphotransferase system</keyword>
<gene>
    <name evidence="10" type="ORF">JZO67_002454</name>
</gene>
<dbReference type="InterPro" id="IPR004700">
    <property type="entry name" value="PTS_IIC_man"/>
</dbReference>
<feature type="transmembrane region" description="Helical" evidence="9">
    <location>
        <begin position="81"/>
        <end position="99"/>
    </location>
</feature>
<proteinExistence type="predicted"/>
<keyword evidence="7 9" id="KW-1133">Transmembrane helix</keyword>
<reference evidence="10 11" key="2">
    <citation type="submission" date="2024-02" db="EMBL/GenBank/DDBJ databases">
        <title>The Genome Sequence of Enterococcus sp. DIV0159.</title>
        <authorList>
            <person name="Earl A."/>
            <person name="Manson A."/>
            <person name="Gilmore M."/>
            <person name="Sanders J."/>
            <person name="Shea T."/>
            <person name="Howe W."/>
            <person name="Livny J."/>
            <person name="Cuomo C."/>
            <person name="Neafsey D."/>
            <person name="Birren B."/>
        </authorList>
    </citation>
    <scope>NUCLEOTIDE SEQUENCE [LARGE SCALE GENOMIC DNA]</scope>
    <source>
        <strain evidence="10 11">665A</strain>
    </source>
</reference>
<keyword evidence="6 9" id="KW-0812">Transmembrane</keyword>
<keyword evidence="4" id="KW-0762">Sugar transport</keyword>
<evidence type="ECO:0000313" key="11">
    <source>
        <dbReference type="Proteomes" id="UP000664357"/>
    </source>
</evidence>
<evidence type="ECO:0000256" key="5">
    <source>
        <dbReference type="ARBA" id="ARBA00022683"/>
    </source>
</evidence>
<evidence type="ECO:0000256" key="2">
    <source>
        <dbReference type="ARBA" id="ARBA00022448"/>
    </source>
</evidence>
<dbReference type="EMBL" id="JAFREL020000002">
    <property type="protein sequence ID" value="MEO1770501.1"/>
    <property type="molecule type" value="Genomic_DNA"/>
</dbReference>
<feature type="transmembrane region" description="Helical" evidence="9">
    <location>
        <begin position="6"/>
        <end position="36"/>
    </location>
</feature>
<sequence>MMDINIFQALLIGILAYLGTLMSPWLLGCIGGWYVVGRPLVSGLLIGVILGDIQTGIIVGAAVQTVFIAMVTPGGTMPTDLNAAAFIGVGLGIVAVRNGSTIEAAVSIATAMGAVGIILHNLVCILNSGFNERVITAIQSGDEKVFLRNHWIFPQLLLLASRLIPTFMVLYYGQDVAAWIINTFPAESYVMRVLTVLGGLFPAIGVGLLVKNLVKDLGDLLTIVFGFTLVSALGVNMVSLAIIAGFFALMSYQKSDSTPKNLMTDDDDLEEVL</sequence>
<feature type="transmembrane region" description="Helical" evidence="9">
    <location>
        <begin position="220"/>
        <end position="250"/>
    </location>
</feature>
<evidence type="ECO:0000256" key="1">
    <source>
        <dbReference type="ARBA" id="ARBA00004651"/>
    </source>
</evidence>
<evidence type="ECO:0000256" key="7">
    <source>
        <dbReference type="ARBA" id="ARBA00022989"/>
    </source>
</evidence>
<keyword evidence="2" id="KW-0813">Transport</keyword>
<comment type="caution">
    <text evidence="10">The sequence shown here is derived from an EMBL/GenBank/DDBJ whole genome shotgun (WGS) entry which is preliminary data.</text>
</comment>
<keyword evidence="3" id="KW-1003">Cell membrane</keyword>
<organism evidence="10 11">
    <name type="scientific">Candidatus Enterococcus ferrettii</name>
    <dbReference type="NCBI Taxonomy" id="2815324"/>
    <lineage>
        <taxon>Bacteria</taxon>
        <taxon>Bacillati</taxon>
        <taxon>Bacillota</taxon>
        <taxon>Bacilli</taxon>
        <taxon>Lactobacillales</taxon>
        <taxon>Enterococcaceae</taxon>
        <taxon>Enterococcus</taxon>
    </lineage>
</organism>
<feature type="transmembrane region" description="Helical" evidence="9">
    <location>
        <begin position="43"/>
        <end position="69"/>
    </location>
</feature>
<feature type="transmembrane region" description="Helical" evidence="9">
    <location>
        <begin position="106"/>
        <end position="130"/>
    </location>
</feature>
<evidence type="ECO:0000313" key="10">
    <source>
        <dbReference type="EMBL" id="MEO1770501.1"/>
    </source>
</evidence>
<reference evidence="10 11" key="1">
    <citation type="submission" date="2021-03" db="EMBL/GenBank/DDBJ databases">
        <authorList>
            <person name="Gilmore M.S."/>
            <person name="Schwartzman J."/>
            <person name="Van Tyne D."/>
            <person name="Martin M."/>
            <person name="Earl A.M."/>
            <person name="Manson A.L."/>
            <person name="Straub T."/>
            <person name="Salamzade R."/>
            <person name="Saavedra J."/>
            <person name="Lebreton F."/>
            <person name="Prichula J."/>
            <person name="Schaufler K."/>
            <person name="Gaca A."/>
            <person name="Sgardioli B."/>
            <person name="Wagenaar J."/>
            <person name="Strong T."/>
        </authorList>
    </citation>
    <scope>NUCLEOTIDE SEQUENCE [LARGE SCALE GENOMIC DNA]</scope>
    <source>
        <strain evidence="10 11">665A</strain>
    </source>
</reference>
<protein>
    <submittedName>
        <fullName evidence="10">PTS system, mannose-specific IIC component</fullName>
    </submittedName>
</protein>
<keyword evidence="11" id="KW-1185">Reference proteome</keyword>
<comment type="subcellular location">
    <subcellularLocation>
        <location evidence="1">Cell membrane</location>
        <topology evidence="1">Multi-pass membrane protein</topology>
    </subcellularLocation>
</comment>
<evidence type="ECO:0000256" key="4">
    <source>
        <dbReference type="ARBA" id="ARBA00022597"/>
    </source>
</evidence>
<evidence type="ECO:0000256" key="6">
    <source>
        <dbReference type="ARBA" id="ARBA00022692"/>
    </source>
</evidence>
<name>A0ABV0EPM5_9ENTE</name>
<dbReference type="Pfam" id="PF03609">
    <property type="entry name" value="EII-Sor"/>
    <property type="match status" value="1"/>
</dbReference>
<dbReference type="Proteomes" id="UP000664357">
    <property type="component" value="Unassembled WGS sequence"/>
</dbReference>
<feature type="transmembrane region" description="Helical" evidence="9">
    <location>
        <begin position="193"/>
        <end position="214"/>
    </location>
</feature>
<dbReference type="RefSeq" id="WP_242704681.1">
    <property type="nucleotide sequence ID" value="NZ_JAFREL020000002.1"/>
</dbReference>